<feature type="compositionally biased region" description="Basic and acidic residues" evidence="1">
    <location>
        <begin position="379"/>
        <end position="391"/>
    </location>
</feature>
<evidence type="ECO:0000313" key="2">
    <source>
        <dbReference type="EMBL" id="GAP88366.1"/>
    </source>
</evidence>
<protein>
    <submittedName>
        <fullName evidence="2">Uncharacterized protein</fullName>
    </submittedName>
</protein>
<feature type="compositionally biased region" description="Acidic residues" evidence="1">
    <location>
        <begin position="314"/>
        <end position="325"/>
    </location>
</feature>
<dbReference type="OrthoDB" id="4204700at2759"/>
<evidence type="ECO:0000313" key="3">
    <source>
        <dbReference type="Proteomes" id="UP000054516"/>
    </source>
</evidence>
<feature type="compositionally biased region" description="Basic and acidic residues" evidence="1">
    <location>
        <begin position="405"/>
        <end position="430"/>
    </location>
</feature>
<dbReference type="Proteomes" id="UP000054516">
    <property type="component" value="Unassembled WGS sequence"/>
</dbReference>
<feature type="compositionally biased region" description="Polar residues" evidence="1">
    <location>
        <begin position="283"/>
        <end position="300"/>
    </location>
</feature>
<reference evidence="2" key="1">
    <citation type="submission" date="2016-03" db="EMBL/GenBank/DDBJ databases">
        <title>Draft genome sequence of Rosellinia necatrix.</title>
        <authorList>
            <person name="Kanematsu S."/>
        </authorList>
    </citation>
    <scope>NUCLEOTIDE SEQUENCE [LARGE SCALE GENOMIC DNA]</scope>
    <source>
        <strain evidence="2">W97</strain>
    </source>
</reference>
<keyword evidence="3" id="KW-1185">Reference proteome</keyword>
<proteinExistence type="predicted"/>
<dbReference type="STRING" id="77044.A0A1W2TJJ5"/>
<dbReference type="OMA" id="GRFNPNE"/>
<organism evidence="2">
    <name type="scientific">Rosellinia necatrix</name>
    <name type="common">White root-rot fungus</name>
    <dbReference type="NCBI Taxonomy" id="77044"/>
    <lineage>
        <taxon>Eukaryota</taxon>
        <taxon>Fungi</taxon>
        <taxon>Dikarya</taxon>
        <taxon>Ascomycota</taxon>
        <taxon>Pezizomycotina</taxon>
        <taxon>Sordariomycetes</taxon>
        <taxon>Xylariomycetidae</taxon>
        <taxon>Xylariales</taxon>
        <taxon>Xylariaceae</taxon>
        <taxon>Rosellinia</taxon>
    </lineage>
</organism>
<dbReference type="AlphaFoldDB" id="A0A1W2TJJ5"/>
<dbReference type="EMBL" id="DF977474">
    <property type="protein sequence ID" value="GAP88366.1"/>
    <property type="molecule type" value="Genomic_DNA"/>
</dbReference>
<name>A0A1W2TJJ5_ROSNE</name>
<gene>
    <name evidence="2" type="ORF">SAMD00023353_2900320</name>
</gene>
<feature type="region of interest" description="Disordered" evidence="1">
    <location>
        <begin position="1"/>
        <end position="29"/>
    </location>
</feature>
<sequence length="441" mass="49204">MASPSSSPSVGDPNQPDGDNDDTPTHHRLWPHLNDAFRQGRFERRFLNGETINFDVVPKTPRWMAWCGVPDSLRAMVVFYKVGSLAQGAGRPLTGDEATAVAQYSASSLSYAAWVRPISLLVAAGFALSGRRTFKFPLYRPRMIRFDPRFFPTRGIPLLKGDFAIYAWHAVRMAFYYPFVWFPATGVFSSIVETSFYAHILRDPRLAGMVEDINRTGKTNKDARRAAAIQQIRRQAGVANPTETAPTGETDHTTQPGGAFERPSGVFERSGTITEPVQNAQNDWAASTSTWPQPHGTQENVRPAPSPQYRRDDGDDSDLFEDDDASPVARSARGPNSGQDPPGRSGSSWDRIRQQGRSGNPNWEEGDSSGQERGWAQLRQDKTRNPKEGNPKADSYSYSNDDEERERRNYERAQAQKEFDAQIEAERRGEGSSSGGRGWRK</sequence>
<evidence type="ECO:0000256" key="1">
    <source>
        <dbReference type="SAM" id="MobiDB-lite"/>
    </source>
</evidence>
<accession>A0A1W2TJJ5</accession>
<feature type="region of interest" description="Disordered" evidence="1">
    <location>
        <begin position="283"/>
        <end position="441"/>
    </location>
</feature>
<feature type="region of interest" description="Disordered" evidence="1">
    <location>
        <begin position="232"/>
        <end position="266"/>
    </location>
</feature>
<feature type="compositionally biased region" description="Gly residues" evidence="1">
    <location>
        <begin position="432"/>
        <end position="441"/>
    </location>
</feature>